<sequence>MEKESFEDQFKKLTLSEIDDIISKYSDYPMNKTIRLHVFYDQNKDKPIKISVTNQDRKNMNEFAEFRHNAYAAYSIFDIEKQAFDLLMNQKPEFPPKAPDISNKLILDYISDARVFIDSTTNWVKKNIPDYFDKWDNIRKDLYSTSASYRICYHLRNYVQHKMYVPTEAVSVFSSNTVDYMLDIDNLLEDSQFVNKVKLPNDYFKDKSHMYLKGHVVEYHNQLHYLYLLAMRKYFIAKDKKVKEWHDYFAKRKFPSKLYELVTTKMELFGTGKAQFDLLDTHDTVAEFMDQLIKWGFIDFKDLV</sequence>
<dbReference type="Proteomes" id="UP000312326">
    <property type="component" value="Chromosome"/>
</dbReference>
<accession>A0A5B8EIJ1</accession>
<evidence type="ECO:0000313" key="2">
    <source>
        <dbReference type="Proteomes" id="UP000312326"/>
    </source>
</evidence>
<gene>
    <name evidence="1" type="ORF">DM298_09250</name>
</gene>
<dbReference type="AlphaFoldDB" id="A0A5B8EIJ1"/>
<name>A0A5B8EIJ1_LACAM</name>
<evidence type="ECO:0000313" key="1">
    <source>
        <dbReference type="EMBL" id="QDD71011.1"/>
    </source>
</evidence>
<organism evidence="1 2">
    <name type="scientific">Lactobacillus amylovorus</name>
    <dbReference type="NCBI Taxonomy" id="1604"/>
    <lineage>
        <taxon>Bacteria</taxon>
        <taxon>Bacillati</taxon>
        <taxon>Bacillota</taxon>
        <taxon>Bacilli</taxon>
        <taxon>Lactobacillales</taxon>
        <taxon>Lactobacillaceae</taxon>
        <taxon>Lactobacillus</taxon>
    </lineage>
</organism>
<proteinExistence type="predicted"/>
<protein>
    <submittedName>
        <fullName evidence="1">Uncharacterized protein</fullName>
    </submittedName>
</protein>
<dbReference type="RefSeq" id="WP_139962493.1">
    <property type="nucleotide sequence ID" value="NZ_CP029754.1"/>
</dbReference>
<dbReference type="EMBL" id="CP029754">
    <property type="protein sequence ID" value="QDD71011.1"/>
    <property type="molecule type" value="Genomic_DNA"/>
</dbReference>
<reference evidence="1 2" key="1">
    <citation type="submission" date="2018-06" db="EMBL/GenBank/DDBJ databases">
        <title>Complete genome sequnece of Lactobacillus amylovorus PMRA3.</title>
        <authorList>
            <person name="Nam Y.-D."/>
            <person name="Chung W.-H."/>
            <person name="Park Y.S."/>
            <person name="Kang J."/>
        </authorList>
    </citation>
    <scope>NUCLEOTIDE SEQUENCE [LARGE SCALE GENOMIC DNA]</scope>
    <source>
        <strain evidence="1 2">PMRA3</strain>
    </source>
</reference>